<feature type="compositionally biased region" description="Polar residues" evidence="1">
    <location>
        <begin position="285"/>
        <end position="295"/>
    </location>
</feature>
<evidence type="ECO:0000256" key="1">
    <source>
        <dbReference type="SAM" id="MobiDB-lite"/>
    </source>
</evidence>
<keyword evidence="3" id="KW-1185">Reference proteome</keyword>
<gene>
    <name evidence="2" type="ORF">DFH08DRAFT_802263</name>
</gene>
<reference evidence="2" key="1">
    <citation type="submission" date="2023-03" db="EMBL/GenBank/DDBJ databases">
        <title>Massive genome expansion in bonnet fungi (Mycena s.s.) driven by repeated elements and novel gene families across ecological guilds.</title>
        <authorList>
            <consortium name="Lawrence Berkeley National Laboratory"/>
            <person name="Harder C.B."/>
            <person name="Miyauchi S."/>
            <person name="Viragh M."/>
            <person name="Kuo A."/>
            <person name="Thoen E."/>
            <person name="Andreopoulos B."/>
            <person name="Lu D."/>
            <person name="Skrede I."/>
            <person name="Drula E."/>
            <person name="Henrissat B."/>
            <person name="Morin E."/>
            <person name="Kohler A."/>
            <person name="Barry K."/>
            <person name="LaButti K."/>
            <person name="Morin E."/>
            <person name="Salamov A."/>
            <person name="Lipzen A."/>
            <person name="Mereny Z."/>
            <person name="Hegedus B."/>
            <person name="Baldrian P."/>
            <person name="Stursova M."/>
            <person name="Weitz H."/>
            <person name="Taylor A."/>
            <person name="Grigoriev I.V."/>
            <person name="Nagy L.G."/>
            <person name="Martin F."/>
            <person name="Kauserud H."/>
        </authorList>
    </citation>
    <scope>NUCLEOTIDE SEQUENCE</scope>
    <source>
        <strain evidence="2">CBHHK002</strain>
    </source>
</reference>
<organism evidence="2 3">
    <name type="scientific">Mycena albidolilacea</name>
    <dbReference type="NCBI Taxonomy" id="1033008"/>
    <lineage>
        <taxon>Eukaryota</taxon>
        <taxon>Fungi</taxon>
        <taxon>Dikarya</taxon>
        <taxon>Basidiomycota</taxon>
        <taxon>Agaricomycotina</taxon>
        <taxon>Agaricomycetes</taxon>
        <taxon>Agaricomycetidae</taxon>
        <taxon>Agaricales</taxon>
        <taxon>Marasmiineae</taxon>
        <taxon>Mycenaceae</taxon>
        <taxon>Mycena</taxon>
    </lineage>
</organism>
<evidence type="ECO:0000313" key="3">
    <source>
        <dbReference type="Proteomes" id="UP001218218"/>
    </source>
</evidence>
<name>A0AAD7EYQ0_9AGAR</name>
<feature type="region of interest" description="Disordered" evidence="1">
    <location>
        <begin position="176"/>
        <end position="207"/>
    </location>
</feature>
<dbReference type="EMBL" id="JARIHO010000007">
    <property type="protein sequence ID" value="KAJ7358435.1"/>
    <property type="molecule type" value="Genomic_DNA"/>
</dbReference>
<accession>A0AAD7EYQ0</accession>
<proteinExistence type="predicted"/>
<dbReference type="AlphaFoldDB" id="A0AAD7EYQ0"/>
<evidence type="ECO:0000313" key="2">
    <source>
        <dbReference type="EMBL" id="KAJ7358435.1"/>
    </source>
</evidence>
<dbReference type="Proteomes" id="UP001218218">
    <property type="component" value="Unassembled WGS sequence"/>
</dbReference>
<comment type="caution">
    <text evidence="2">The sequence shown here is derived from an EMBL/GenBank/DDBJ whole genome shotgun (WGS) entry which is preliminary data.</text>
</comment>
<feature type="compositionally biased region" description="Polar residues" evidence="1">
    <location>
        <begin position="267"/>
        <end position="277"/>
    </location>
</feature>
<feature type="region of interest" description="Disordered" evidence="1">
    <location>
        <begin position="259"/>
        <end position="297"/>
    </location>
</feature>
<feature type="compositionally biased region" description="Polar residues" evidence="1">
    <location>
        <begin position="180"/>
        <end position="189"/>
    </location>
</feature>
<protein>
    <submittedName>
        <fullName evidence="2">Uncharacterized protein</fullName>
    </submittedName>
</protein>
<sequence>MSNLPALRNLALENVRWDDSPGSPLKFLSFDLRALSLDFGKQCPIEGVIYLHRLQLGDHLRHLHLKCESDEQINQSLAFPPVDAVRLNVLDASSEMAVSPSLTLILGVHTDSINRPLQWTPFPQFVQLLDAPQFSTVWEISFVVNGSPFCLRSSARHARAYFELLLPAVLPARTDRRDLSTTSGSSAPSLRSLDPHPQTNPISPPPLSSPLSLSLNTLLPYDASISTSQWNVPDSPTKHTEAAVSIVIVLVDLPDEGDEQLERGGSLSDTRSPSSFPLQWDPVVRTSQAGASPTPSRRRRMMMIEPRYIA</sequence>